<sequence length="395" mass="43422">MTMNCKLQFVVLLAILAMHVGWGDPLPPRRMPTSKETRVPGSRAKENVRSAVLKPQHDAPSVRQAVPSPASGQGPSTRKNALKAGIVICNLCPLPEEILPCKCVCNNGTSAELTCGPDLLTCTELTDILTMVAFPAPHYIRLRVDGTQLQCKIEAELWGAALTFEEVHLVNNHFDMVDNKAFLPFKTTLKVLNLQRNALHNVNFPTMSDQPFLETVLLSDNEINFMPGYSAMELAGLRELRVDRNKLCQLQPYTFASLPRLELLDLSHNAIPDLKEEVLRIPGHAASRLFVNLSCNAIAVIEKNAFSGVQSASLDLRHNALVTLSELALRPMIEETHGALHIGVNGNPLICDSNLCWIVKNQTVASCFDNFLCPNLNKYLNDIKDEDLGGCPSSG</sequence>
<keyword evidence="3" id="KW-0677">Repeat</keyword>
<feature type="chain" id="PRO_5015319397" evidence="5">
    <location>
        <begin position="24"/>
        <end position="395"/>
    </location>
</feature>
<evidence type="ECO:0000256" key="5">
    <source>
        <dbReference type="SAM" id="SignalP"/>
    </source>
</evidence>
<dbReference type="PANTHER" id="PTHR24369">
    <property type="entry name" value="ANTIGEN BSP, PUTATIVE-RELATED"/>
    <property type="match status" value="1"/>
</dbReference>
<evidence type="ECO:0000313" key="6">
    <source>
        <dbReference type="EMBL" id="AVP74310.1"/>
    </source>
</evidence>
<evidence type="ECO:0000256" key="2">
    <source>
        <dbReference type="ARBA" id="ARBA00022729"/>
    </source>
</evidence>
<dbReference type="InterPro" id="IPR050541">
    <property type="entry name" value="LRR_TM_domain-containing"/>
</dbReference>
<reference evidence="6" key="1">
    <citation type="submission" date="2017-06" db="EMBL/GenBank/DDBJ databases">
        <title>Comparative study of leucine rich repeat only proteins in Litopenaeus vannamei.</title>
        <authorList>
            <person name="Wang M.Q."/>
        </authorList>
    </citation>
    <scope>NUCLEOTIDE SEQUENCE</scope>
</reference>
<dbReference type="InterPro" id="IPR003591">
    <property type="entry name" value="Leu-rich_rpt_typical-subtyp"/>
</dbReference>
<keyword evidence="1" id="KW-0433">Leucine-rich repeat</keyword>
<dbReference type="InterPro" id="IPR032675">
    <property type="entry name" value="LRR_dom_sf"/>
</dbReference>
<feature type="compositionally biased region" description="Basic and acidic residues" evidence="4">
    <location>
        <begin position="33"/>
        <end position="48"/>
    </location>
</feature>
<name>A0A2R3SJY8_PENVA</name>
<dbReference type="AlphaFoldDB" id="A0A2R3SJY8"/>
<dbReference type="EMBL" id="MF318889">
    <property type="protein sequence ID" value="AVP74310.1"/>
    <property type="molecule type" value="mRNA"/>
</dbReference>
<evidence type="ECO:0000256" key="4">
    <source>
        <dbReference type="SAM" id="MobiDB-lite"/>
    </source>
</evidence>
<evidence type="ECO:0000256" key="3">
    <source>
        <dbReference type="ARBA" id="ARBA00022737"/>
    </source>
</evidence>
<dbReference type="PANTHER" id="PTHR24369:SF210">
    <property type="entry name" value="CHAOPTIN-RELATED"/>
    <property type="match status" value="1"/>
</dbReference>
<proteinExistence type="evidence at transcript level"/>
<dbReference type="SUPFAM" id="SSF52058">
    <property type="entry name" value="L domain-like"/>
    <property type="match status" value="1"/>
</dbReference>
<feature type="region of interest" description="Disordered" evidence="4">
    <location>
        <begin position="25"/>
        <end position="78"/>
    </location>
</feature>
<feature type="signal peptide" evidence="5">
    <location>
        <begin position="1"/>
        <end position="23"/>
    </location>
</feature>
<organism evidence="6">
    <name type="scientific">Penaeus vannamei</name>
    <name type="common">Whiteleg shrimp</name>
    <name type="synonym">Litopenaeus vannamei</name>
    <dbReference type="NCBI Taxonomy" id="6689"/>
    <lineage>
        <taxon>Eukaryota</taxon>
        <taxon>Metazoa</taxon>
        <taxon>Ecdysozoa</taxon>
        <taxon>Arthropoda</taxon>
        <taxon>Crustacea</taxon>
        <taxon>Multicrustacea</taxon>
        <taxon>Malacostraca</taxon>
        <taxon>Eumalacostraca</taxon>
        <taxon>Eucarida</taxon>
        <taxon>Decapoda</taxon>
        <taxon>Dendrobranchiata</taxon>
        <taxon>Penaeoidea</taxon>
        <taxon>Penaeidae</taxon>
        <taxon>Penaeus</taxon>
    </lineage>
</organism>
<dbReference type="Pfam" id="PF13855">
    <property type="entry name" value="LRR_8"/>
    <property type="match status" value="1"/>
</dbReference>
<protein>
    <submittedName>
        <fullName evidence="6">Leucine rich repeat only protein 4</fullName>
    </submittedName>
</protein>
<accession>A0A2R3SJY8</accession>
<dbReference type="GO" id="GO:0005886">
    <property type="term" value="C:plasma membrane"/>
    <property type="evidence" value="ECO:0007669"/>
    <property type="project" value="TreeGrafter"/>
</dbReference>
<evidence type="ECO:0000256" key="1">
    <source>
        <dbReference type="ARBA" id="ARBA00022614"/>
    </source>
</evidence>
<keyword evidence="2 5" id="KW-0732">Signal</keyword>
<dbReference type="InterPro" id="IPR001611">
    <property type="entry name" value="Leu-rich_rpt"/>
</dbReference>
<dbReference type="SMART" id="SM00369">
    <property type="entry name" value="LRR_TYP"/>
    <property type="match status" value="2"/>
</dbReference>
<dbReference type="Gene3D" id="3.80.10.10">
    <property type="entry name" value="Ribonuclease Inhibitor"/>
    <property type="match status" value="2"/>
</dbReference>
<dbReference type="OrthoDB" id="1055097at2759"/>